<dbReference type="InterPro" id="IPR003661">
    <property type="entry name" value="HisK_dim/P_dom"/>
</dbReference>
<keyword evidence="4" id="KW-1003">Cell membrane</keyword>
<reference evidence="16 17" key="1">
    <citation type="submission" date="2019-07" db="EMBL/GenBank/DDBJ databases">
        <authorList>
            <person name="Kim J."/>
        </authorList>
    </citation>
    <scope>NUCLEOTIDE SEQUENCE [LARGE SCALE GENOMIC DNA]</scope>
    <source>
        <strain evidence="16 17">JC52</strain>
    </source>
</reference>
<keyword evidence="11 14" id="KW-1133">Transmembrane helix</keyword>
<evidence type="ECO:0000313" key="17">
    <source>
        <dbReference type="Proteomes" id="UP000317036"/>
    </source>
</evidence>
<evidence type="ECO:0000256" key="2">
    <source>
        <dbReference type="ARBA" id="ARBA00004651"/>
    </source>
</evidence>
<dbReference type="EMBL" id="VNJI01000001">
    <property type="protein sequence ID" value="TVY11965.1"/>
    <property type="molecule type" value="Genomic_DNA"/>
</dbReference>
<accession>A0A559KIK3</accession>
<evidence type="ECO:0000256" key="7">
    <source>
        <dbReference type="ARBA" id="ARBA00022692"/>
    </source>
</evidence>
<evidence type="ECO:0000256" key="9">
    <source>
        <dbReference type="ARBA" id="ARBA00022777"/>
    </source>
</evidence>
<dbReference type="SUPFAM" id="SSF47384">
    <property type="entry name" value="Homodimeric domain of signal transducing histidine kinase"/>
    <property type="match status" value="1"/>
</dbReference>
<dbReference type="Proteomes" id="UP000317036">
    <property type="component" value="Unassembled WGS sequence"/>
</dbReference>
<feature type="transmembrane region" description="Helical" evidence="14">
    <location>
        <begin position="71"/>
        <end position="99"/>
    </location>
</feature>
<comment type="subcellular location">
    <subcellularLocation>
        <location evidence="2">Cell membrane</location>
        <topology evidence="2">Multi-pass membrane protein</topology>
    </subcellularLocation>
</comment>
<feature type="transmembrane region" description="Helical" evidence="14">
    <location>
        <begin position="40"/>
        <end position="59"/>
    </location>
</feature>
<dbReference type="SMART" id="SM00388">
    <property type="entry name" value="HisKA"/>
    <property type="match status" value="1"/>
</dbReference>
<name>A0A559KIK3_9BACL</name>
<evidence type="ECO:0000256" key="4">
    <source>
        <dbReference type="ARBA" id="ARBA00022475"/>
    </source>
</evidence>
<dbReference type="OrthoDB" id="9815750at2"/>
<keyword evidence="6" id="KW-0808">Transferase</keyword>
<evidence type="ECO:0000256" key="8">
    <source>
        <dbReference type="ARBA" id="ARBA00022741"/>
    </source>
</evidence>
<dbReference type="Gene3D" id="1.10.287.130">
    <property type="match status" value="1"/>
</dbReference>
<feature type="transmembrane region" description="Helical" evidence="14">
    <location>
        <begin position="134"/>
        <end position="157"/>
    </location>
</feature>
<evidence type="ECO:0000256" key="3">
    <source>
        <dbReference type="ARBA" id="ARBA00012438"/>
    </source>
</evidence>
<comment type="caution">
    <text evidence="16">The sequence shown here is derived from an EMBL/GenBank/DDBJ whole genome shotgun (WGS) entry which is preliminary data.</text>
</comment>
<dbReference type="InterPro" id="IPR005467">
    <property type="entry name" value="His_kinase_dom"/>
</dbReference>
<keyword evidence="9 16" id="KW-0418">Kinase</keyword>
<keyword evidence="8" id="KW-0547">Nucleotide-binding</keyword>
<dbReference type="InterPro" id="IPR011620">
    <property type="entry name" value="Sig_transdc_His_kinase_LytS_TM"/>
</dbReference>
<dbReference type="GO" id="GO:0005524">
    <property type="term" value="F:ATP binding"/>
    <property type="evidence" value="ECO:0007669"/>
    <property type="project" value="UniProtKB-KW"/>
</dbReference>
<evidence type="ECO:0000256" key="5">
    <source>
        <dbReference type="ARBA" id="ARBA00022553"/>
    </source>
</evidence>
<dbReference type="Pfam" id="PF07694">
    <property type="entry name" value="5TM-5TMR_LYT"/>
    <property type="match status" value="1"/>
</dbReference>
<dbReference type="CDD" id="cd00082">
    <property type="entry name" value="HisKA"/>
    <property type="match status" value="1"/>
</dbReference>
<dbReference type="GO" id="GO:0000155">
    <property type="term" value="F:phosphorelay sensor kinase activity"/>
    <property type="evidence" value="ECO:0007669"/>
    <property type="project" value="InterPro"/>
</dbReference>
<dbReference type="PRINTS" id="PR00344">
    <property type="entry name" value="BCTRLSENSOR"/>
</dbReference>
<protein>
    <recommendedName>
        <fullName evidence="3">histidine kinase</fullName>
        <ecNumber evidence="3">2.7.13.3</ecNumber>
    </recommendedName>
</protein>
<feature type="domain" description="Histidine kinase" evidence="15">
    <location>
        <begin position="219"/>
        <end position="425"/>
    </location>
</feature>
<evidence type="ECO:0000259" key="15">
    <source>
        <dbReference type="PROSITE" id="PS50109"/>
    </source>
</evidence>
<evidence type="ECO:0000256" key="10">
    <source>
        <dbReference type="ARBA" id="ARBA00022840"/>
    </source>
</evidence>
<dbReference type="GO" id="GO:0071555">
    <property type="term" value="P:cell wall organization"/>
    <property type="evidence" value="ECO:0007669"/>
    <property type="project" value="InterPro"/>
</dbReference>
<keyword evidence="5" id="KW-0597">Phosphoprotein</keyword>
<evidence type="ECO:0000256" key="6">
    <source>
        <dbReference type="ARBA" id="ARBA00022679"/>
    </source>
</evidence>
<feature type="transmembrane region" description="Helical" evidence="14">
    <location>
        <begin position="169"/>
        <end position="191"/>
    </location>
</feature>
<dbReference type="PROSITE" id="PS50109">
    <property type="entry name" value="HIS_KIN"/>
    <property type="match status" value="1"/>
</dbReference>
<keyword evidence="7 14" id="KW-0812">Transmembrane</keyword>
<dbReference type="PANTHER" id="PTHR43065">
    <property type="entry name" value="SENSOR HISTIDINE KINASE"/>
    <property type="match status" value="1"/>
</dbReference>
<dbReference type="PANTHER" id="PTHR43065:SF46">
    <property type="entry name" value="C4-DICARBOXYLATE TRANSPORT SENSOR PROTEIN DCTB"/>
    <property type="match status" value="1"/>
</dbReference>
<evidence type="ECO:0000256" key="13">
    <source>
        <dbReference type="ARBA" id="ARBA00023136"/>
    </source>
</evidence>
<dbReference type="AlphaFoldDB" id="A0A559KIK3"/>
<dbReference type="InterPro" id="IPR004358">
    <property type="entry name" value="Sig_transdc_His_kin-like_C"/>
</dbReference>
<dbReference type="Pfam" id="PF02518">
    <property type="entry name" value="HATPase_c"/>
    <property type="match status" value="1"/>
</dbReference>
<organism evidence="16 17">
    <name type="scientific">Paenibacillus cremeus</name>
    <dbReference type="NCBI Taxonomy" id="2163881"/>
    <lineage>
        <taxon>Bacteria</taxon>
        <taxon>Bacillati</taxon>
        <taxon>Bacillota</taxon>
        <taxon>Bacilli</taxon>
        <taxon>Bacillales</taxon>
        <taxon>Paenibacillaceae</taxon>
        <taxon>Paenibacillus</taxon>
    </lineage>
</organism>
<evidence type="ECO:0000256" key="14">
    <source>
        <dbReference type="SAM" id="Phobius"/>
    </source>
</evidence>
<dbReference type="Pfam" id="PF00512">
    <property type="entry name" value="HisKA"/>
    <property type="match status" value="1"/>
</dbReference>
<dbReference type="CDD" id="cd00075">
    <property type="entry name" value="HATPase"/>
    <property type="match status" value="1"/>
</dbReference>
<sequence>MEYTLETPLLLNVLLIITPVLLFQVFSLDRLQRYNESANRWITTGLCAALSVFAMSHPVELIPGFQYDLRVIPLVICFFYAGMNYALVVAAMIFAYRIFLGGFGVYWQPVTIGFILLLLWYCKKRTAAHPERLYSIRIAALIGFGNAFIVAVVTLASQLLNGKPITSNFYLFFGIYFMFHTFTMTIVALIVRQMKQNVDLRKQLQHNEKMNVLSELAASFAHEIRNPMTVARGFVQIMKQGGLSEDKRQIYNQMVIDEMDKAQSIIDDYLSFAKPQLESIDLVDAKQLILRALNTLQEFADLRHVSVETDMQDRLMISANADKFVQCIINLCKNGIEAMPSGGKLQIVASLQNQTVCIDIIDNGVGMTQEELGRLGTPFYSTRGKGTGLGMMVTYRVIQNIHGRIDVTSEIGKGTCFSILIPSLHTTSYH</sequence>
<dbReference type="EC" id="2.7.13.3" evidence="3"/>
<keyword evidence="12" id="KW-0902">Two-component regulatory system</keyword>
<evidence type="ECO:0000256" key="1">
    <source>
        <dbReference type="ARBA" id="ARBA00000085"/>
    </source>
</evidence>
<evidence type="ECO:0000256" key="12">
    <source>
        <dbReference type="ARBA" id="ARBA00023012"/>
    </source>
</evidence>
<keyword evidence="10" id="KW-0067">ATP-binding</keyword>
<dbReference type="SUPFAM" id="SSF55874">
    <property type="entry name" value="ATPase domain of HSP90 chaperone/DNA topoisomerase II/histidine kinase"/>
    <property type="match status" value="1"/>
</dbReference>
<evidence type="ECO:0000256" key="11">
    <source>
        <dbReference type="ARBA" id="ARBA00022989"/>
    </source>
</evidence>
<feature type="transmembrane region" description="Helical" evidence="14">
    <location>
        <begin position="105"/>
        <end position="122"/>
    </location>
</feature>
<keyword evidence="13 14" id="KW-0472">Membrane</keyword>
<feature type="transmembrane region" description="Helical" evidence="14">
    <location>
        <begin position="9"/>
        <end position="28"/>
    </location>
</feature>
<dbReference type="Gene3D" id="3.30.565.10">
    <property type="entry name" value="Histidine kinase-like ATPase, C-terminal domain"/>
    <property type="match status" value="1"/>
</dbReference>
<dbReference type="InterPro" id="IPR036890">
    <property type="entry name" value="HATPase_C_sf"/>
</dbReference>
<comment type="catalytic activity">
    <reaction evidence="1">
        <text>ATP + protein L-histidine = ADP + protein N-phospho-L-histidine.</text>
        <dbReference type="EC" id="2.7.13.3"/>
    </reaction>
</comment>
<dbReference type="SMART" id="SM00387">
    <property type="entry name" value="HATPase_c"/>
    <property type="match status" value="1"/>
</dbReference>
<proteinExistence type="predicted"/>
<evidence type="ECO:0000313" key="16">
    <source>
        <dbReference type="EMBL" id="TVY11965.1"/>
    </source>
</evidence>
<dbReference type="InterPro" id="IPR003594">
    <property type="entry name" value="HATPase_dom"/>
</dbReference>
<dbReference type="InterPro" id="IPR036097">
    <property type="entry name" value="HisK_dim/P_sf"/>
</dbReference>
<dbReference type="Gene3D" id="1.10.1760.20">
    <property type="match status" value="1"/>
</dbReference>
<keyword evidence="17" id="KW-1185">Reference proteome</keyword>
<dbReference type="GO" id="GO:0005886">
    <property type="term" value="C:plasma membrane"/>
    <property type="evidence" value="ECO:0007669"/>
    <property type="project" value="UniProtKB-SubCell"/>
</dbReference>
<gene>
    <name evidence="16" type="ORF">FPZ49_01420</name>
</gene>